<comment type="caution">
    <text evidence="2">The sequence shown here is derived from an EMBL/GenBank/DDBJ whole genome shotgun (WGS) entry which is preliminary data.</text>
</comment>
<keyword evidence="3" id="KW-1185">Reference proteome</keyword>
<organism evidence="2 3">
    <name type="scientific">Alligator mississippiensis</name>
    <name type="common">American alligator</name>
    <dbReference type="NCBI Taxonomy" id="8496"/>
    <lineage>
        <taxon>Eukaryota</taxon>
        <taxon>Metazoa</taxon>
        <taxon>Chordata</taxon>
        <taxon>Craniata</taxon>
        <taxon>Vertebrata</taxon>
        <taxon>Euteleostomi</taxon>
        <taxon>Archelosauria</taxon>
        <taxon>Archosauria</taxon>
        <taxon>Crocodylia</taxon>
        <taxon>Alligatoridae</taxon>
        <taxon>Alligatorinae</taxon>
        <taxon>Alligator</taxon>
    </lineage>
</organism>
<sequence>MVMAYASSVLLLQHFRNNEDLLSIHSWFTIAPAQVCDVRDPRLLQHPPWVLLRVAFEPVNTGQVPNRCRHTFTKHAQTGTGSPPRSATMLSISRSTRQSRAAVQNGLDLGNWKTAN</sequence>
<evidence type="ECO:0000313" key="2">
    <source>
        <dbReference type="EMBL" id="KYO33246.1"/>
    </source>
</evidence>
<evidence type="ECO:0000313" key="3">
    <source>
        <dbReference type="Proteomes" id="UP000050525"/>
    </source>
</evidence>
<dbReference type="AlphaFoldDB" id="A0A151N8Y9"/>
<reference evidence="2 3" key="1">
    <citation type="journal article" date="2012" name="Genome Biol.">
        <title>Sequencing three crocodilian genomes to illuminate the evolution of archosaurs and amniotes.</title>
        <authorList>
            <person name="St John J.A."/>
            <person name="Braun E.L."/>
            <person name="Isberg S.R."/>
            <person name="Miles L.G."/>
            <person name="Chong A.Y."/>
            <person name="Gongora J."/>
            <person name="Dalzell P."/>
            <person name="Moran C."/>
            <person name="Bed'hom B."/>
            <person name="Abzhanov A."/>
            <person name="Burgess S.C."/>
            <person name="Cooksey A.M."/>
            <person name="Castoe T.A."/>
            <person name="Crawford N.G."/>
            <person name="Densmore L.D."/>
            <person name="Drew J.C."/>
            <person name="Edwards S.V."/>
            <person name="Faircloth B.C."/>
            <person name="Fujita M.K."/>
            <person name="Greenwold M.J."/>
            <person name="Hoffmann F.G."/>
            <person name="Howard J.M."/>
            <person name="Iguchi T."/>
            <person name="Janes D.E."/>
            <person name="Khan S.Y."/>
            <person name="Kohno S."/>
            <person name="de Koning A.J."/>
            <person name="Lance S.L."/>
            <person name="McCarthy F.M."/>
            <person name="McCormack J.E."/>
            <person name="Merchant M.E."/>
            <person name="Peterson D.G."/>
            <person name="Pollock D.D."/>
            <person name="Pourmand N."/>
            <person name="Raney B.J."/>
            <person name="Roessler K.A."/>
            <person name="Sanford J.R."/>
            <person name="Sawyer R.H."/>
            <person name="Schmidt C.J."/>
            <person name="Triplett E.W."/>
            <person name="Tuberville T.D."/>
            <person name="Venegas-Anaya M."/>
            <person name="Howard J.T."/>
            <person name="Jarvis E.D."/>
            <person name="Guillette L.J.Jr."/>
            <person name="Glenn T.C."/>
            <person name="Green R.E."/>
            <person name="Ray D.A."/>
        </authorList>
    </citation>
    <scope>NUCLEOTIDE SEQUENCE [LARGE SCALE GENOMIC DNA]</scope>
    <source>
        <strain evidence="2">KSC_2009_1</strain>
    </source>
</reference>
<evidence type="ECO:0000256" key="1">
    <source>
        <dbReference type="SAM" id="MobiDB-lite"/>
    </source>
</evidence>
<gene>
    <name evidence="2" type="ORF">Y1Q_0015012</name>
</gene>
<dbReference type="EMBL" id="AKHW03003787">
    <property type="protein sequence ID" value="KYO33246.1"/>
    <property type="molecule type" value="Genomic_DNA"/>
</dbReference>
<name>A0A151N8Y9_ALLMI</name>
<feature type="compositionally biased region" description="Polar residues" evidence="1">
    <location>
        <begin position="74"/>
        <end position="102"/>
    </location>
</feature>
<protein>
    <submittedName>
        <fullName evidence="2">Uncharacterized protein</fullName>
    </submittedName>
</protein>
<accession>A0A151N8Y9</accession>
<proteinExistence type="predicted"/>
<feature type="region of interest" description="Disordered" evidence="1">
    <location>
        <begin position="73"/>
        <end position="116"/>
    </location>
</feature>
<dbReference type="Proteomes" id="UP000050525">
    <property type="component" value="Unassembled WGS sequence"/>
</dbReference>